<keyword evidence="5 8" id="KW-0658">Purine biosynthesis</keyword>
<dbReference type="NCBIfam" id="NF010568">
    <property type="entry name" value="PRK13961.1"/>
    <property type="match status" value="1"/>
</dbReference>
<dbReference type="GO" id="GO:0005524">
    <property type="term" value="F:ATP binding"/>
    <property type="evidence" value="ECO:0007669"/>
    <property type="project" value="UniProtKB-KW"/>
</dbReference>
<keyword evidence="4 8" id="KW-0547">Nucleotide-binding</keyword>
<gene>
    <name evidence="8" type="primary">purC</name>
    <name evidence="10" type="ORF">HDF17_002655</name>
</gene>
<sequence length="306" mass="33723">MSNALLQTELGNLPLIARGKVRDIYSLGSAPDADLLFVASDRISAFDHVLGSGIPDKGKILTQLSLFWFDFLGDLTRNHLITAEAAQFPAELQPFLSQVAGRSMVVRRAQMFPVECVVRGYLSGSGWKDYQQTGMICGVPLPAGLHESDRLPEPIFTPAAKNNVGHDENISFDQMILTIGREHAVALRTLTLSIYKKASDYAATKGLILADTKFEFGLIDGQITLADEVLTPDSSRYWPAASYSPGGPQPSFDKQYVRDYLESIRWNKQAPAPSLPDEVITRTREKYLEAFRLITGSEELDEGLGV</sequence>
<dbReference type="PANTHER" id="PTHR43700:SF1">
    <property type="entry name" value="PHOSPHORIBOSYLAMINOIMIDAZOLE-SUCCINOCARBOXAMIDE SYNTHASE"/>
    <property type="match status" value="1"/>
</dbReference>
<dbReference type="GO" id="GO:0005737">
    <property type="term" value="C:cytoplasm"/>
    <property type="evidence" value="ECO:0007669"/>
    <property type="project" value="TreeGrafter"/>
</dbReference>
<accession>A0A7Y9THW2</accession>
<keyword evidence="6 8" id="KW-0067">ATP-binding</keyword>
<evidence type="ECO:0000256" key="3">
    <source>
        <dbReference type="ARBA" id="ARBA00022598"/>
    </source>
</evidence>
<dbReference type="RefSeq" id="WP_179491646.1">
    <property type="nucleotide sequence ID" value="NZ_JACCCW010000002.1"/>
</dbReference>
<dbReference type="GO" id="GO:0004639">
    <property type="term" value="F:phosphoribosylaminoimidazolesuccinocarboxamide synthase activity"/>
    <property type="evidence" value="ECO:0007669"/>
    <property type="project" value="UniProtKB-UniRule"/>
</dbReference>
<keyword evidence="11" id="KW-1185">Reference proteome</keyword>
<protein>
    <recommendedName>
        <fullName evidence="8">Phosphoribosylaminoimidazole-succinocarboxamide synthase</fullName>
        <ecNumber evidence="8">6.3.2.6</ecNumber>
    </recommendedName>
    <alternativeName>
        <fullName evidence="8">SAICAR synthetase</fullName>
    </alternativeName>
</protein>
<evidence type="ECO:0000256" key="6">
    <source>
        <dbReference type="ARBA" id="ARBA00022840"/>
    </source>
</evidence>
<evidence type="ECO:0000256" key="2">
    <source>
        <dbReference type="ARBA" id="ARBA00010190"/>
    </source>
</evidence>
<dbReference type="AlphaFoldDB" id="A0A7Y9THW2"/>
<name>A0A7Y9THW2_9BACT</name>
<reference evidence="10 11" key="1">
    <citation type="submission" date="2020-07" db="EMBL/GenBank/DDBJ databases">
        <title>Genomic Encyclopedia of Type Strains, Phase IV (KMG-V): Genome sequencing to study the core and pangenomes of soil and plant-associated prokaryotes.</title>
        <authorList>
            <person name="Whitman W."/>
        </authorList>
    </citation>
    <scope>NUCLEOTIDE SEQUENCE [LARGE SCALE GENOMIC DNA]</scope>
    <source>
        <strain evidence="10 11">X4EP2</strain>
    </source>
</reference>
<evidence type="ECO:0000313" key="11">
    <source>
        <dbReference type="Proteomes" id="UP000589520"/>
    </source>
</evidence>
<dbReference type="CDD" id="cd01414">
    <property type="entry name" value="SAICAR_synt_Sc"/>
    <property type="match status" value="1"/>
</dbReference>
<comment type="catalytic activity">
    <reaction evidence="7 8">
        <text>5-amino-1-(5-phospho-D-ribosyl)imidazole-4-carboxylate + L-aspartate + ATP = (2S)-2-[5-amino-1-(5-phospho-beta-D-ribosyl)imidazole-4-carboxamido]succinate + ADP + phosphate + 2 H(+)</text>
        <dbReference type="Rhea" id="RHEA:22628"/>
        <dbReference type="ChEBI" id="CHEBI:15378"/>
        <dbReference type="ChEBI" id="CHEBI:29991"/>
        <dbReference type="ChEBI" id="CHEBI:30616"/>
        <dbReference type="ChEBI" id="CHEBI:43474"/>
        <dbReference type="ChEBI" id="CHEBI:58443"/>
        <dbReference type="ChEBI" id="CHEBI:77657"/>
        <dbReference type="ChEBI" id="CHEBI:456216"/>
        <dbReference type="EC" id="6.3.2.6"/>
    </reaction>
</comment>
<dbReference type="InterPro" id="IPR028923">
    <property type="entry name" value="SAICAR_synt/ADE2_N"/>
</dbReference>
<keyword evidence="3 8" id="KW-0436">Ligase</keyword>
<evidence type="ECO:0000256" key="7">
    <source>
        <dbReference type="ARBA" id="ARBA00048475"/>
    </source>
</evidence>
<dbReference type="EMBL" id="JACCCW010000002">
    <property type="protein sequence ID" value="NYF80335.1"/>
    <property type="molecule type" value="Genomic_DNA"/>
</dbReference>
<dbReference type="SUPFAM" id="SSF56104">
    <property type="entry name" value="SAICAR synthase-like"/>
    <property type="match status" value="1"/>
</dbReference>
<dbReference type="HAMAP" id="MF_00137">
    <property type="entry name" value="SAICAR_synth"/>
    <property type="match status" value="1"/>
</dbReference>
<evidence type="ECO:0000256" key="4">
    <source>
        <dbReference type="ARBA" id="ARBA00022741"/>
    </source>
</evidence>
<comment type="caution">
    <text evidence="10">The sequence shown here is derived from an EMBL/GenBank/DDBJ whole genome shotgun (WGS) entry which is preliminary data.</text>
</comment>
<organism evidence="10 11">
    <name type="scientific">Granulicella arctica</name>
    <dbReference type="NCBI Taxonomy" id="940613"/>
    <lineage>
        <taxon>Bacteria</taxon>
        <taxon>Pseudomonadati</taxon>
        <taxon>Acidobacteriota</taxon>
        <taxon>Terriglobia</taxon>
        <taxon>Terriglobales</taxon>
        <taxon>Acidobacteriaceae</taxon>
        <taxon>Granulicella</taxon>
    </lineage>
</organism>
<dbReference type="GO" id="GO:0006189">
    <property type="term" value="P:'de novo' IMP biosynthetic process"/>
    <property type="evidence" value="ECO:0007669"/>
    <property type="project" value="UniProtKB-UniRule"/>
</dbReference>
<evidence type="ECO:0000313" key="10">
    <source>
        <dbReference type="EMBL" id="NYF80335.1"/>
    </source>
</evidence>
<dbReference type="InterPro" id="IPR001636">
    <property type="entry name" value="SAICAR_synth"/>
</dbReference>
<dbReference type="Pfam" id="PF01259">
    <property type="entry name" value="SAICAR_synt"/>
    <property type="match status" value="1"/>
</dbReference>
<comment type="pathway">
    <text evidence="1 8">Purine metabolism; IMP biosynthesis via de novo pathway; 5-amino-1-(5-phospho-D-ribosyl)imidazole-4-carboxamide from 5-amino-1-(5-phospho-D-ribosyl)imidazole-4-carboxylate: step 1/2.</text>
</comment>
<dbReference type="EC" id="6.3.2.6" evidence="8"/>
<dbReference type="PROSITE" id="PS01057">
    <property type="entry name" value="SAICAR_SYNTHETASE_1"/>
    <property type="match status" value="1"/>
</dbReference>
<dbReference type="PROSITE" id="PS01058">
    <property type="entry name" value="SAICAR_SYNTHETASE_2"/>
    <property type="match status" value="1"/>
</dbReference>
<evidence type="ECO:0000259" key="9">
    <source>
        <dbReference type="Pfam" id="PF01259"/>
    </source>
</evidence>
<evidence type="ECO:0000256" key="1">
    <source>
        <dbReference type="ARBA" id="ARBA00004672"/>
    </source>
</evidence>
<evidence type="ECO:0000256" key="8">
    <source>
        <dbReference type="HAMAP-Rule" id="MF_00137"/>
    </source>
</evidence>
<feature type="domain" description="SAICAR synthetase/ADE2 N-terminal" evidence="9">
    <location>
        <begin position="16"/>
        <end position="271"/>
    </location>
</feature>
<dbReference type="FunFam" id="3.30.470.20:FF:000015">
    <property type="entry name" value="Phosphoribosylaminoimidazole-succinocarboxamide synthase"/>
    <property type="match status" value="1"/>
</dbReference>
<evidence type="ECO:0000256" key="5">
    <source>
        <dbReference type="ARBA" id="ARBA00022755"/>
    </source>
</evidence>
<proteinExistence type="inferred from homology"/>
<dbReference type="Proteomes" id="UP000589520">
    <property type="component" value="Unassembled WGS sequence"/>
</dbReference>
<dbReference type="InterPro" id="IPR018236">
    <property type="entry name" value="SAICAR_synthetase_CS"/>
</dbReference>
<dbReference type="Gene3D" id="3.30.470.20">
    <property type="entry name" value="ATP-grasp fold, B domain"/>
    <property type="match status" value="1"/>
</dbReference>
<dbReference type="UniPathway" id="UPA00074">
    <property type="reaction ID" value="UER00131"/>
</dbReference>
<comment type="similarity">
    <text evidence="2 8">Belongs to the SAICAR synthetase family.</text>
</comment>
<dbReference type="PANTHER" id="PTHR43700">
    <property type="entry name" value="PHOSPHORIBOSYLAMINOIMIDAZOLE-SUCCINOCARBOXAMIDE SYNTHASE"/>
    <property type="match status" value="1"/>
</dbReference>
<dbReference type="NCBIfam" id="TIGR00081">
    <property type="entry name" value="purC"/>
    <property type="match status" value="1"/>
</dbReference>
<dbReference type="Gene3D" id="3.30.200.20">
    <property type="entry name" value="Phosphorylase Kinase, domain 1"/>
    <property type="match status" value="1"/>
</dbReference>